<evidence type="ECO:0000313" key="20">
    <source>
        <dbReference type="EMBL" id="SMP11821.1"/>
    </source>
</evidence>
<dbReference type="PANTHER" id="PTHR46382:SF1">
    <property type="entry name" value="PHOSPHATIDATE CYTIDYLYLTRANSFERASE"/>
    <property type="match status" value="1"/>
</dbReference>
<comment type="catalytic activity">
    <reaction evidence="1 18">
        <text>a 1,2-diacyl-sn-glycero-3-phosphate + CTP + H(+) = a CDP-1,2-diacyl-sn-glycerol + diphosphate</text>
        <dbReference type="Rhea" id="RHEA:16229"/>
        <dbReference type="ChEBI" id="CHEBI:15378"/>
        <dbReference type="ChEBI" id="CHEBI:33019"/>
        <dbReference type="ChEBI" id="CHEBI:37563"/>
        <dbReference type="ChEBI" id="CHEBI:58332"/>
        <dbReference type="ChEBI" id="CHEBI:58608"/>
        <dbReference type="EC" id="2.7.7.41"/>
    </reaction>
</comment>
<keyword evidence="10 18" id="KW-0808">Transferase</keyword>
<dbReference type="EMBL" id="FXTX01000009">
    <property type="protein sequence ID" value="SMP11821.1"/>
    <property type="molecule type" value="Genomic_DNA"/>
</dbReference>
<accession>A0AA46AED7</accession>
<dbReference type="InterPro" id="IPR000374">
    <property type="entry name" value="PC_trans"/>
</dbReference>
<keyword evidence="11 18" id="KW-0812">Transmembrane</keyword>
<evidence type="ECO:0000313" key="21">
    <source>
        <dbReference type="Proteomes" id="UP001157947"/>
    </source>
</evidence>
<evidence type="ECO:0000256" key="13">
    <source>
        <dbReference type="ARBA" id="ARBA00022989"/>
    </source>
</evidence>
<evidence type="ECO:0000256" key="7">
    <source>
        <dbReference type="ARBA" id="ARBA00019373"/>
    </source>
</evidence>
<comment type="similarity">
    <text evidence="5 18">Belongs to the CDS family.</text>
</comment>
<dbReference type="Pfam" id="PF01148">
    <property type="entry name" value="CTP_transf_1"/>
    <property type="match status" value="1"/>
</dbReference>
<feature type="transmembrane region" description="Helical" evidence="19">
    <location>
        <begin position="128"/>
        <end position="146"/>
    </location>
</feature>
<evidence type="ECO:0000256" key="16">
    <source>
        <dbReference type="ARBA" id="ARBA00023209"/>
    </source>
</evidence>
<keyword evidence="16" id="KW-0594">Phospholipid biosynthesis</keyword>
<dbReference type="Proteomes" id="UP001157947">
    <property type="component" value="Unassembled WGS sequence"/>
</dbReference>
<comment type="pathway">
    <text evidence="3 18">Phospholipid metabolism; CDP-diacylglycerol biosynthesis; CDP-diacylglycerol from sn-glycerol 3-phosphate: step 3/3.</text>
</comment>
<feature type="transmembrane region" description="Helical" evidence="19">
    <location>
        <begin position="192"/>
        <end position="213"/>
    </location>
</feature>
<dbReference type="PROSITE" id="PS01315">
    <property type="entry name" value="CDS"/>
    <property type="match status" value="1"/>
</dbReference>
<keyword evidence="17" id="KW-1208">Phospholipid metabolism</keyword>
<feature type="transmembrane region" description="Helical" evidence="19">
    <location>
        <begin position="12"/>
        <end position="40"/>
    </location>
</feature>
<feature type="transmembrane region" description="Helical" evidence="19">
    <location>
        <begin position="98"/>
        <end position="122"/>
    </location>
</feature>
<dbReference type="PANTHER" id="PTHR46382">
    <property type="entry name" value="PHOSPHATIDATE CYTIDYLYLTRANSFERASE"/>
    <property type="match status" value="1"/>
</dbReference>
<name>A0AA46AED7_9AQUI</name>
<keyword evidence="15 19" id="KW-0472">Membrane</keyword>
<dbReference type="GO" id="GO:0005886">
    <property type="term" value="C:plasma membrane"/>
    <property type="evidence" value="ECO:0007669"/>
    <property type="project" value="UniProtKB-SubCell"/>
</dbReference>
<evidence type="ECO:0000256" key="14">
    <source>
        <dbReference type="ARBA" id="ARBA00023098"/>
    </source>
</evidence>
<keyword evidence="12 18" id="KW-0548">Nucleotidyltransferase</keyword>
<evidence type="ECO:0000256" key="6">
    <source>
        <dbReference type="ARBA" id="ARBA00012487"/>
    </source>
</evidence>
<evidence type="ECO:0000256" key="3">
    <source>
        <dbReference type="ARBA" id="ARBA00005119"/>
    </source>
</evidence>
<comment type="pathway">
    <text evidence="4">Lipid metabolism.</text>
</comment>
<keyword evidence="14" id="KW-0443">Lipid metabolism</keyword>
<gene>
    <name evidence="20" type="ORF">SAMN06264868_1098</name>
</gene>
<evidence type="ECO:0000256" key="4">
    <source>
        <dbReference type="ARBA" id="ARBA00005189"/>
    </source>
</evidence>
<protein>
    <recommendedName>
        <fullName evidence="7 18">Phosphatidate cytidylyltransferase</fullName>
        <ecNumber evidence="6 18">2.7.7.41</ecNumber>
    </recommendedName>
</protein>
<proteinExistence type="inferred from homology"/>
<keyword evidence="21" id="KW-1185">Reference proteome</keyword>
<feature type="transmembrane region" description="Helical" evidence="19">
    <location>
        <begin position="233"/>
        <end position="253"/>
    </location>
</feature>
<keyword evidence="13 19" id="KW-1133">Transmembrane helix</keyword>
<keyword evidence="8" id="KW-1003">Cell membrane</keyword>
<sequence>MKEFVIRTISAIILAGIVIGGIIYLPVYIIKLFIAVLSVLATWEINNIFEKKFSNISNPFSLITSFLASLSILFVSFYLALFLITLYSFWVGKKYYDINYLVFSFFGLIYTTFFISSVGILIEIDKNLIFVLFAVVWFGDIFAYIIGKNFGKRKLSPVISPKKTVEGAIGSFVASVIFGLIFAYYLKFDVLYLSIPIFLSAIFLQIGDLFESFIKRQFEVKDSSNIIPGHGGILDRIDSLIFASVIFVIYSQIFKIL</sequence>
<evidence type="ECO:0000256" key="12">
    <source>
        <dbReference type="ARBA" id="ARBA00022695"/>
    </source>
</evidence>
<evidence type="ECO:0000256" key="17">
    <source>
        <dbReference type="ARBA" id="ARBA00023264"/>
    </source>
</evidence>
<evidence type="ECO:0000256" key="2">
    <source>
        <dbReference type="ARBA" id="ARBA00004651"/>
    </source>
</evidence>
<dbReference type="RefSeq" id="WP_265134441.1">
    <property type="nucleotide sequence ID" value="NZ_FXTX01000009.1"/>
</dbReference>
<dbReference type="GO" id="GO:0004605">
    <property type="term" value="F:phosphatidate cytidylyltransferase activity"/>
    <property type="evidence" value="ECO:0007669"/>
    <property type="project" value="UniProtKB-EC"/>
</dbReference>
<keyword evidence="9" id="KW-0444">Lipid biosynthesis</keyword>
<evidence type="ECO:0000256" key="15">
    <source>
        <dbReference type="ARBA" id="ARBA00023136"/>
    </source>
</evidence>
<dbReference type="AlphaFoldDB" id="A0AA46AED7"/>
<feature type="transmembrane region" description="Helical" evidence="19">
    <location>
        <begin position="60"/>
        <end position="86"/>
    </location>
</feature>
<organism evidence="20 21">
    <name type="scientific">Venenivibrio stagnispumantis</name>
    <dbReference type="NCBI Taxonomy" id="407998"/>
    <lineage>
        <taxon>Bacteria</taxon>
        <taxon>Pseudomonadati</taxon>
        <taxon>Aquificota</taxon>
        <taxon>Aquificia</taxon>
        <taxon>Aquificales</taxon>
        <taxon>Hydrogenothermaceae</taxon>
        <taxon>Venenivibrio</taxon>
    </lineage>
</organism>
<comment type="caution">
    <text evidence="20">The sequence shown here is derived from an EMBL/GenBank/DDBJ whole genome shotgun (WGS) entry which is preliminary data.</text>
</comment>
<evidence type="ECO:0000256" key="8">
    <source>
        <dbReference type="ARBA" id="ARBA00022475"/>
    </source>
</evidence>
<dbReference type="GO" id="GO:0016024">
    <property type="term" value="P:CDP-diacylglycerol biosynthetic process"/>
    <property type="evidence" value="ECO:0007669"/>
    <property type="project" value="TreeGrafter"/>
</dbReference>
<evidence type="ECO:0000256" key="10">
    <source>
        <dbReference type="ARBA" id="ARBA00022679"/>
    </source>
</evidence>
<comment type="subcellular location">
    <subcellularLocation>
        <location evidence="2">Cell membrane</location>
        <topology evidence="2">Multi-pass membrane protein</topology>
    </subcellularLocation>
</comment>
<evidence type="ECO:0000256" key="11">
    <source>
        <dbReference type="ARBA" id="ARBA00022692"/>
    </source>
</evidence>
<feature type="transmembrane region" description="Helical" evidence="19">
    <location>
        <begin position="167"/>
        <end position="186"/>
    </location>
</feature>
<evidence type="ECO:0000256" key="9">
    <source>
        <dbReference type="ARBA" id="ARBA00022516"/>
    </source>
</evidence>
<evidence type="ECO:0000256" key="18">
    <source>
        <dbReference type="RuleBase" id="RU003938"/>
    </source>
</evidence>
<evidence type="ECO:0000256" key="5">
    <source>
        <dbReference type="ARBA" id="ARBA00010185"/>
    </source>
</evidence>
<dbReference type="EC" id="2.7.7.41" evidence="6 18"/>
<evidence type="ECO:0000256" key="19">
    <source>
        <dbReference type="SAM" id="Phobius"/>
    </source>
</evidence>
<reference evidence="20" key="1">
    <citation type="submission" date="2017-05" db="EMBL/GenBank/DDBJ databases">
        <authorList>
            <person name="Varghese N."/>
            <person name="Submissions S."/>
        </authorList>
    </citation>
    <scope>NUCLEOTIDE SEQUENCE</scope>
    <source>
        <strain evidence="20">DSM 18763</strain>
    </source>
</reference>
<evidence type="ECO:0000256" key="1">
    <source>
        <dbReference type="ARBA" id="ARBA00001698"/>
    </source>
</evidence>